<feature type="compositionally biased region" description="Basic residues" evidence="4">
    <location>
        <begin position="1656"/>
        <end position="1670"/>
    </location>
</feature>
<dbReference type="Pfam" id="PF01388">
    <property type="entry name" value="ARID"/>
    <property type="match status" value="1"/>
</dbReference>
<evidence type="ECO:0000256" key="2">
    <source>
        <dbReference type="ARBA" id="ARBA00023163"/>
    </source>
</evidence>
<feature type="region of interest" description="Disordered" evidence="4">
    <location>
        <begin position="1624"/>
        <end position="1809"/>
    </location>
</feature>
<dbReference type="EMBL" id="KK114017">
    <property type="protein sequence ID" value="KFM61545.1"/>
    <property type="molecule type" value="Genomic_DNA"/>
</dbReference>
<gene>
    <name evidence="6" type="ORF">X975_15313</name>
</gene>
<feature type="domain" description="ARID" evidence="5">
    <location>
        <begin position="58"/>
        <end position="150"/>
    </location>
</feature>
<feature type="compositionally biased region" description="Acidic residues" evidence="4">
    <location>
        <begin position="40"/>
        <end position="59"/>
    </location>
</feature>
<evidence type="ECO:0000256" key="4">
    <source>
        <dbReference type="SAM" id="MobiDB-lite"/>
    </source>
</evidence>
<keyword evidence="1" id="KW-0805">Transcription regulation</keyword>
<dbReference type="InterPro" id="IPR016197">
    <property type="entry name" value="Chromo-like_dom_sf"/>
</dbReference>
<dbReference type="Pfam" id="PF11717">
    <property type="entry name" value="Tudor-knot"/>
    <property type="match status" value="1"/>
</dbReference>
<feature type="compositionally biased region" description="Low complexity" evidence="4">
    <location>
        <begin position="687"/>
        <end position="697"/>
    </location>
</feature>
<feature type="compositionally biased region" description="Basic residues" evidence="4">
    <location>
        <begin position="2006"/>
        <end position="2016"/>
    </location>
</feature>
<feature type="compositionally biased region" description="Low complexity" evidence="4">
    <location>
        <begin position="1911"/>
        <end position="1922"/>
    </location>
</feature>
<feature type="region of interest" description="Disordered" evidence="4">
    <location>
        <begin position="1899"/>
        <end position="1946"/>
    </location>
</feature>
<evidence type="ECO:0000259" key="5">
    <source>
        <dbReference type="PROSITE" id="PS51011"/>
    </source>
</evidence>
<protein>
    <submittedName>
        <fullName evidence="6">AT-rich interactive domain-containing protein 4B</fullName>
    </submittedName>
</protein>
<feature type="compositionally biased region" description="Polar residues" evidence="4">
    <location>
        <begin position="2044"/>
        <end position="2067"/>
    </location>
</feature>
<feature type="compositionally biased region" description="Basic and acidic residues" evidence="4">
    <location>
        <begin position="549"/>
        <end position="558"/>
    </location>
</feature>
<feature type="region of interest" description="Disordered" evidence="4">
    <location>
        <begin position="651"/>
        <end position="771"/>
    </location>
</feature>
<dbReference type="InterPro" id="IPR025995">
    <property type="entry name" value="Tudor-knot"/>
</dbReference>
<feature type="region of interest" description="Disordered" evidence="4">
    <location>
        <begin position="1988"/>
        <end position="2070"/>
    </location>
</feature>
<dbReference type="SUPFAM" id="SSF54160">
    <property type="entry name" value="Chromo domain-like"/>
    <property type="match status" value="1"/>
</dbReference>
<feature type="compositionally biased region" description="Basic residues" evidence="4">
    <location>
        <begin position="1778"/>
        <end position="1789"/>
    </location>
</feature>
<feature type="compositionally biased region" description="Basic and acidic residues" evidence="4">
    <location>
        <begin position="475"/>
        <end position="535"/>
    </location>
</feature>
<feature type="region of interest" description="Disordered" evidence="4">
    <location>
        <begin position="1847"/>
        <end position="1868"/>
    </location>
</feature>
<dbReference type="GO" id="GO:0000976">
    <property type="term" value="F:transcription cis-regulatory region binding"/>
    <property type="evidence" value="ECO:0007669"/>
    <property type="project" value="TreeGrafter"/>
</dbReference>
<evidence type="ECO:0000256" key="3">
    <source>
        <dbReference type="ARBA" id="ARBA00023242"/>
    </source>
</evidence>
<keyword evidence="2" id="KW-0804">Transcription</keyword>
<dbReference type="SMART" id="SM01014">
    <property type="entry name" value="ARID"/>
    <property type="match status" value="1"/>
</dbReference>
<dbReference type="InterPro" id="IPR001606">
    <property type="entry name" value="ARID_dom"/>
</dbReference>
<name>A0A087T8V6_STEMI</name>
<dbReference type="GO" id="GO:0005694">
    <property type="term" value="C:chromosome"/>
    <property type="evidence" value="ECO:0007669"/>
    <property type="project" value="UniProtKB-ARBA"/>
</dbReference>
<feature type="compositionally biased region" description="Polar residues" evidence="4">
    <location>
        <begin position="1929"/>
        <end position="1941"/>
    </location>
</feature>
<feature type="compositionally biased region" description="Basic and acidic residues" evidence="4">
    <location>
        <begin position="1759"/>
        <end position="1777"/>
    </location>
</feature>
<reference evidence="6 7" key="1">
    <citation type="submission" date="2013-11" db="EMBL/GenBank/DDBJ databases">
        <title>Genome sequencing of Stegodyphus mimosarum.</title>
        <authorList>
            <person name="Bechsgaard J."/>
        </authorList>
    </citation>
    <scope>NUCLEOTIDE SEQUENCE [LARGE SCALE GENOMIC DNA]</scope>
</reference>
<dbReference type="Gene3D" id="1.10.150.60">
    <property type="entry name" value="ARID DNA-binding domain"/>
    <property type="match status" value="1"/>
</dbReference>
<feature type="compositionally biased region" description="Basic and acidic residues" evidence="4">
    <location>
        <begin position="265"/>
        <end position="419"/>
    </location>
</feature>
<proteinExistence type="predicted"/>
<evidence type="ECO:0000313" key="6">
    <source>
        <dbReference type="EMBL" id="KFM61545.1"/>
    </source>
</evidence>
<dbReference type="PANTHER" id="PTHR13964:SF27">
    <property type="entry name" value="HAT-TRICK, ISOFORM D"/>
    <property type="match status" value="1"/>
</dbReference>
<dbReference type="InterPro" id="IPR036431">
    <property type="entry name" value="ARID_dom_sf"/>
</dbReference>
<dbReference type="OrthoDB" id="124855at2759"/>
<dbReference type="OMA" id="GPEKRYY"/>
<organism evidence="6 7">
    <name type="scientific">Stegodyphus mimosarum</name>
    <name type="common">African social velvet spider</name>
    <dbReference type="NCBI Taxonomy" id="407821"/>
    <lineage>
        <taxon>Eukaryota</taxon>
        <taxon>Metazoa</taxon>
        <taxon>Ecdysozoa</taxon>
        <taxon>Arthropoda</taxon>
        <taxon>Chelicerata</taxon>
        <taxon>Arachnida</taxon>
        <taxon>Araneae</taxon>
        <taxon>Araneomorphae</taxon>
        <taxon>Entelegynae</taxon>
        <taxon>Eresoidea</taxon>
        <taxon>Eresidae</taxon>
        <taxon>Stegodyphus</taxon>
    </lineage>
</organism>
<feature type="compositionally biased region" description="Low complexity" evidence="4">
    <location>
        <begin position="1848"/>
        <end position="1865"/>
    </location>
</feature>
<feature type="compositionally biased region" description="Basic and acidic residues" evidence="4">
    <location>
        <begin position="1671"/>
        <end position="1728"/>
    </location>
</feature>
<feature type="compositionally biased region" description="Basic and acidic residues" evidence="4">
    <location>
        <begin position="1790"/>
        <end position="1809"/>
    </location>
</feature>
<feature type="region of interest" description="Disordered" evidence="4">
    <location>
        <begin position="2133"/>
        <end position="2153"/>
    </location>
</feature>
<feature type="compositionally biased region" description="Basic and acidic residues" evidence="4">
    <location>
        <begin position="425"/>
        <end position="463"/>
    </location>
</feature>
<evidence type="ECO:0000256" key="1">
    <source>
        <dbReference type="ARBA" id="ARBA00023015"/>
    </source>
</evidence>
<feature type="region of interest" description="Disordered" evidence="4">
    <location>
        <begin position="160"/>
        <end position="463"/>
    </location>
</feature>
<feature type="region of interest" description="Disordered" evidence="4">
    <location>
        <begin position="1570"/>
        <end position="1603"/>
    </location>
</feature>
<feature type="non-terminal residue" evidence="6">
    <location>
        <position position="2153"/>
    </location>
</feature>
<dbReference type="PROSITE" id="PS51011">
    <property type="entry name" value="ARID"/>
    <property type="match status" value="1"/>
</dbReference>
<feature type="compositionally biased region" description="Polar residues" evidence="4">
    <location>
        <begin position="2142"/>
        <end position="2153"/>
    </location>
</feature>
<feature type="region of interest" description="Disordered" evidence="4">
    <location>
        <begin position="475"/>
        <end position="574"/>
    </location>
</feature>
<keyword evidence="3" id="KW-0539">Nucleus</keyword>
<dbReference type="SMART" id="SM00501">
    <property type="entry name" value="BRIGHT"/>
    <property type="match status" value="1"/>
</dbReference>
<dbReference type="PANTHER" id="PTHR13964">
    <property type="entry name" value="RBP-RELATED"/>
    <property type="match status" value="1"/>
</dbReference>
<feature type="compositionally biased region" description="Basic and acidic residues" evidence="4">
    <location>
        <begin position="177"/>
        <end position="257"/>
    </location>
</feature>
<feature type="region of interest" description="Disordered" evidence="4">
    <location>
        <begin position="35"/>
        <end position="60"/>
    </location>
</feature>
<dbReference type="Gene3D" id="2.30.30.140">
    <property type="match status" value="1"/>
</dbReference>
<evidence type="ECO:0000313" key="7">
    <source>
        <dbReference type="Proteomes" id="UP000054359"/>
    </source>
</evidence>
<dbReference type="SUPFAM" id="SSF46774">
    <property type="entry name" value="ARID-like"/>
    <property type="match status" value="1"/>
</dbReference>
<feature type="compositionally biased region" description="Basic and acidic residues" evidence="4">
    <location>
        <begin position="1639"/>
        <end position="1655"/>
    </location>
</feature>
<dbReference type="GO" id="GO:0005634">
    <property type="term" value="C:nucleus"/>
    <property type="evidence" value="ECO:0007669"/>
    <property type="project" value="TreeGrafter"/>
</dbReference>
<accession>A0A087T8V6</accession>
<dbReference type="STRING" id="407821.A0A087T8V6"/>
<dbReference type="GO" id="GO:0006357">
    <property type="term" value="P:regulation of transcription by RNA polymerase II"/>
    <property type="evidence" value="ECO:0007669"/>
    <property type="project" value="TreeGrafter"/>
</dbReference>
<feature type="compositionally biased region" description="Basic and acidic residues" evidence="4">
    <location>
        <begin position="1738"/>
        <end position="1750"/>
    </location>
</feature>
<sequence>MKVDNNTLRTAVEKAVLYLEKEELPPHWDKALFQGLDLPSADEDSHDSDSDSSDDEPSEEKDRFVAQLYKFMDERGTPINKAPTVSNRDLNLYKLFKIMHKLGGYNKVTNKNKWKAVYSKMNLPQSNLNGPNQIKFAYKRYLQSFEDFYRKLGCTMVTNSRSTRGRHRSDRNFIITRTRDRDTASPKGRNTKDFKDKVLNEKKTDEKAKGAEKKDSKTEENLKLEDKPKSPEKKKLERLRSDDKDKDDKRKREEKPRLVRTPSLIKDKKESSAKEEEKKDPKPEKARTREDARKEKNESPEKKGTRLSSKMELERKEREEAQKDKKERSPKEKKEDKTPKESKEEKNKDKKEEKTIKERKVLKEKKEEKMPKDKRENPVREKREDRSVKDKRDSSKEPKEEKTPKGKKEDIKSPEEKSPLKKKLERLAKEKKEEKVVRPRREDKSPSVDVSKKPVEDSDAKIIKEEKVLRVELEIKKEDAVVKDKPKPKLRERREGTPLSEDGHEIVDVDACEDKESVSLDGFEKRGPGPRLRGDDNDEPLNKGKRRSLKDDRDEKDSIIGLSDSDDESFTNDSEKAYNKDVKHNEIEVGDRVKVKYGRGRMQKVYEAKVLKVEMDGPDKRFYVHYAGWNMRYDEWVRKNYIVAVINSSKQKSEVNPKNIAPSPNLKKIDRGRPPGAFANMKPARKNSTSSTNSSLSCPRSTRSDKKSLQTSPLSSGLEPRKRIRKKSSVAFGLTDTSQESESDGEDGIDLDDEDVDEGEADVEDNSAAPTDCCFKEELFSDDEEKEKLEDVKRGDITELEKAISVEENADDIKDSFFSSVCKKNDIPEEKPVLKKETSDEIKLDIVPEIEHPVVPKGEKDTCEVPFRMGHGSSGSIDTSIKLSSPVLEIEKKTIAVETPSAPVTKRTYSDIIKPAKIIFPSVSSASSDSKLDKSPVFSHISSNPLPTSSTCVADFMTKNIYESSAPPLTEHKTTLSFAGLHGLIQKSAFEKSVVPEKGPPKICLVDSVNNVELCLDAVPNSSNTEEKTNTESKSALDTLRPEKVTSVFGSSSMLSNPQTCESIKSEESYACTNIGNIYSCIVKPDTPKVASDNVKHSFEDNTNLKVISEDKNSDVQKDDKLKCPENKTNLLETNNISAVKSSILSPAKLSAINSDIFEKKSKDSFDLLTPGNNSFTQEQKKTLVKDNIFSLSFSASKEKFMLDQPYNKLLAGENLCRIKPKPSETVDLSKTIPGIIERLKKDVVADLKITDSPPPQKEELNFDFLRGSQDPVKSLSRSDSSNSLRICEDLSDTNDSNTDLKDLIINDKFDASNAVPISNPQNLLPVVREHSPDGISEVIYGSVASVKADDTSSCIKKEDLSNSQKTSVITVATSSVSNETLPITPEIKDVKTDILQSEVTAVPSKCVEHKTDVPVSEADTLSKEECKLTVDTALAMENCENCLSVSEVGDRISEVREAINDEVKINSSVSENKDSLFDDLLKIRNSSSNFNHSSVIMRVPENTKIISSNTEELSLVEEKDNIKQEDLVLSNAVSDEFSFKEESSVHLERIDRVEKIVVDKQKDDYLTTSTVSENKSSSDDNVIPEDDVNLSHQSKKEGKKKKLGKKLGKKVCGLDGYEKEEKDFKVRDGKSKSKKRVRLENEDADKGKDCDLKSKSKKIKKNKNKKRFPKHDDQFVEYAKKMESKDDDHKDFTLDKMKRKEKRKSDKKFLKSGMKSDEFSDTKVELPKKKKGKKNRDKLGNDRKDFSEKKTKKKRKPHIEDNQDSDSDKETVTKLMDKKKKKERKKFKVKDCSSSDDATDKFFKEQNKDLSTVPIASDAVLRQDSKSDDPDMSFLLCEEKVPASPVGISSIADDTSGSSSIDGSRMNSEIERLPLPNVYPCIDNLESSDTINKHSIDTSAVLDNTPPTTPSSTESLLSSSPSHERDSFSMNYPESTQSGRESCEGESEIYRCNSNRTVMRGSEEYRAATTLAFAVCKTVNEKPKDNISHVFLKRQKSETDDHTPSKRKKKSKRIRRCSESAKSPRHKSLPRMSKVESCCEDSSGASPATSNSPPYGNTSTLSFTRSSPHRLSCVSDGMSRYNFYVPLHDKDPEKRIALLQEKMAELRQQYMALRAKVIAIDHKRRKARKKVREAGAAITNPAVQSEDGQSCS</sequence>
<keyword evidence="7" id="KW-1185">Reference proteome</keyword>
<feature type="compositionally biased region" description="Acidic residues" evidence="4">
    <location>
        <begin position="739"/>
        <end position="765"/>
    </location>
</feature>
<dbReference type="Proteomes" id="UP000054359">
    <property type="component" value="Unassembled WGS sequence"/>
</dbReference>
<dbReference type="InterPro" id="IPR051232">
    <property type="entry name" value="ARID/SWI1_ChromRemod"/>
</dbReference>
<feature type="compositionally biased region" description="Basic and acidic residues" evidence="4">
    <location>
        <begin position="1996"/>
        <end position="2005"/>
    </location>
</feature>